<dbReference type="PROSITE" id="PS01182">
    <property type="entry name" value="GLYCOSYL_HYDROL_F35"/>
    <property type="match status" value="1"/>
</dbReference>
<protein>
    <recommendedName>
        <fullName evidence="3 7">Beta-galactosidase</fullName>
        <ecNumber evidence="3 7">3.2.1.23</ecNumber>
    </recommendedName>
</protein>
<organism evidence="10 11">
    <name type="scientific">Hevea brasiliensis</name>
    <name type="common">Para rubber tree</name>
    <name type="synonym">Siphonia brasiliensis</name>
    <dbReference type="NCBI Taxonomy" id="3981"/>
    <lineage>
        <taxon>Eukaryota</taxon>
        <taxon>Viridiplantae</taxon>
        <taxon>Streptophyta</taxon>
        <taxon>Embryophyta</taxon>
        <taxon>Tracheophyta</taxon>
        <taxon>Spermatophyta</taxon>
        <taxon>Magnoliopsida</taxon>
        <taxon>eudicotyledons</taxon>
        <taxon>Gunneridae</taxon>
        <taxon>Pentapetalae</taxon>
        <taxon>rosids</taxon>
        <taxon>fabids</taxon>
        <taxon>Malpighiales</taxon>
        <taxon>Euphorbiaceae</taxon>
        <taxon>Crotonoideae</taxon>
        <taxon>Micrandreae</taxon>
        <taxon>Hevea</taxon>
    </lineage>
</organism>
<evidence type="ECO:0000256" key="5">
    <source>
        <dbReference type="ARBA" id="ARBA00022801"/>
    </source>
</evidence>
<proteinExistence type="inferred from homology"/>
<evidence type="ECO:0000256" key="3">
    <source>
        <dbReference type="ARBA" id="ARBA00012756"/>
    </source>
</evidence>
<sequence length="780" mass="88503">MWPSLIQKSKEGGLNTIETYVFWNAHEPQPRQYDFAENLDLVRFIKTIHDEGLYAILRIGPYVCAEWNYGGFPIWLQSLPGIKLRTNNEVFKNEMQIFTTYIVDMMKREGLFASQGGPIILAQIENEYGNVEWAYGDDGKEYVKWCAKIAEDYKIGIPWLMCQQDDAPSPMLSACNGWYCDQWYPKNTNIPKIWTENWSGWFMDWGNRVPQRTAEDLAFAVARFFQRGGTVQNYYMYHGGTNFGRSAGGPYITTSYDYDAPLDEYGNLRQPKWGHLRDLHLTLMSMEEALTYGERTSVDYQNNKYVTIYAYQGKRSCFFSNTDEKNDQILTFEGKNYSIPAWSVSILPDCYTEVYNTAKVNAQTSIMEKRPNGADDSEEPYALSWQWKEEKIPHLDNEGQLQSSSSLVSNVLMDQKRAANGSNDYLWLLTNYVHNASDSQWGNDKDIILHVHTNGHVVHAFVNGKYYGSQWAQTGHYEFVFEKSIDLKDGNNSISLASVTVGLPNYGENFDTARVGIHGPVKLIARSKTGEPDVVNDISSTRWVYKTGLIGEDQGIYQVDPRHIFQWETYQLPNNRPFVWYKTTFKGPMGSDPVVVDLLGLGKGAAWINGRSIGRYWPKYVSPEEGCDVTCDYRASYRPEKCNTGCGKPSQRYYHVPRDWLNADNNQLILFEELGGTPSLVSFQTVTVGKVCANAYEGHSLELACQPGSKFSNIKFASFGLPEGSCGYFSNSTCHSEKALSVVEQACLGNEKCVLHVTEDAFGPLRCKADSYRLAVEAVC</sequence>
<dbReference type="CDD" id="cd22842">
    <property type="entry name" value="Gal_Rha_Lectin_BGal"/>
    <property type="match status" value="1"/>
</dbReference>
<dbReference type="Pfam" id="PF02140">
    <property type="entry name" value="SUEL_Lectin"/>
    <property type="match status" value="1"/>
</dbReference>
<dbReference type="InterPro" id="IPR001944">
    <property type="entry name" value="Glycoside_Hdrlase_35"/>
</dbReference>
<dbReference type="PRINTS" id="PR00742">
    <property type="entry name" value="GLHYDRLASE35"/>
</dbReference>
<keyword evidence="4" id="KW-0732">Signal</keyword>
<dbReference type="Gene3D" id="3.20.20.80">
    <property type="entry name" value="Glycosidases"/>
    <property type="match status" value="1"/>
</dbReference>
<dbReference type="EMBL" id="JARPOI010000005">
    <property type="protein sequence ID" value="KAJ9181479.1"/>
    <property type="molecule type" value="Genomic_DNA"/>
</dbReference>
<evidence type="ECO:0000313" key="10">
    <source>
        <dbReference type="EMBL" id="KAJ9181479.1"/>
    </source>
</evidence>
<dbReference type="Pfam" id="PF17834">
    <property type="entry name" value="GHD"/>
    <property type="match status" value="1"/>
</dbReference>
<evidence type="ECO:0000256" key="6">
    <source>
        <dbReference type="ARBA" id="ARBA00023295"/>
    </source>
</evidence>
<evidence type="ECO:0000256" key="7">
    <source>
        <dbReference type="RuleBase" id="RU000675"/>
    </source>
</evidence>
<comment type="similarity">
    <text evidence="2 8">Belongs to the glycosyl hydrolase 35 family.</text>
</comment>
<dbReference type="InterPro" id="IPR041392">
    <property type="entry name" value="GHD"/>
</dbReference>
<dbReference type="InterPro" id="IPR017853">
    <property type="entry name" value="GH"/>
</dbReference>
<dbReference type="EC" id="3.2.1.23" evidence="3 7"/>
<dbReference type="PROSITE" id="PS50228">
    <property type="entry name" value="SUEL_LECTIN"/>
    <property type="match status" value="1"/>
</dbReference>
<comment type="caution">
    <text evidence="10">The sequence shown here is derived from an EMBL/GenBank/DDBJ whole genome shotgun (WGS) entry which is preliminary data.</text>
</comment>
<evidence type="ECO:0000256" key="1">
    <source>
        <dbReference type="ARBA" id="ARBA00001412"/>
    </source>
</evidence>
<dbReference type="Gene3D" id="2.60.120.260">
    <property type="entry name" value="Galactose-binding domain-like"/>
    <property type="match status" value="2"/>
</dbReference>
<name>A0ABQ9MRF8_HEVBR</name>
<dbReference type="InterPro" id="IPR048913">
    <property type="entry name" value="BetaGal_gal-bd"/>
</dbReference>
<evidence type="ECO:0000259" key="9">
    <source>
        <dbReference type="PROSITE" id="PS50228"/>
    </source>
</evidence>
<evidence type="ECO:0000313" key="11">
    <source>
        <dbReference type="Proteomes" id="UP001174677"/>
    </source>
</evidence>
<dbReference type="SUPFAM" id="SSF49785">
    <property type="entry name" value="Galactose-binding domain-like"/>
    <property type="match status" value="2"/>
</dbReference>
<gene>
    <name evidence="10" type="ORF">P3X46_009606</name>
</gene>
<dbReference type="Pfam" id="PF21467">
    <property type="entry name" value="BetaGal_gal-bd"/>
    <property type="match status" value="1"/>
</dbReference>
<dbReference type="Proteomes" id="UP001174677">
    <property type="component" value="Chromosome 5"/>
</dbReference>
<dbReference type="InterPro" id="IPR031330">
    <property type="entry name" value="Gly_Hdrlase_35_cat"/>
</dbReference>
<keyword evidence="6 7" id="KW-0326">Glycosidase</keyword>
<comment type="catalytic activity">
    <reaction evidence="1 7">
        <text>Hydrolysis of terminal non-reducing beta-D-galactose residues in beta-D-galactosides.</text>
        <dbReference type="EC" id="3.2.1.23"/>
    </reaction>
</comment>
<dbReference type="InterPro" id="IPR043159">
    <property type="entry name" value="Lectin_gal-bd_sf"/>
</dbReference>
<keyword evidence="5 7" id="KW-0378">Hydrolase</keyword>
<accession>A0ABQ9MRF8</accession>
<reference evidence="10" key="1">
    <citation type="journal article" date="2023" name="Plant Biotechnol. J.">
        <title>Chromosome-level wild Hevea brasiliensis genome provides new tools for genomic-assisted breeding and valuable loci to elevate rubber yield.</title>
        <authorList>
            <person name="Cheng H."/>
            <person name="Song X."/>
            <person name="Hu Y."/>
            <person name="Wu T."/>
            <person name="Yang Q."/>
            <person name="An Z."/>
            <person name="Feng S."/>
            <person name="Deng Z."/>
            <person name="Wu W."/>
            <person name="Zeng X."/>
            <person name="Tu M."/>
            <person name="Wang X."/>
            <person name="Huang H."/>
        </authorList>
    </citation>
    <scope>NUCLEOTIDE SEQUENCE</scope>
    <source>
        <strain evidence="10">MT/VB/25A 57/8</strain>
    </source>
</reference>
<dbReference type="InterPro" id="IPR019801">
    <property type="entry name" value="Glyco_hydro_35_CS"/>
</dbReference>
<dbReference type="PANTHER" id="PTHR23421">
    <property type="entry name" value="BETA-GALACTOSIDASE RELATED"/>
    <property type="match status" value="1"/>
</dbReference>
<dbReference type="Pfam" id="PF01301">
    <property type="entry name" value="Glyco_hydro_35"/>
    <property type="match status" value="1"/>
</dbReference>
<evidence type="ECO:0000256" key="8">
    <source>
        <dbReference type="RuleBase" id="RU003679"/>
    </source>
</evidence>
<dbReference type="InterPro" id="IPR000922">
    <property type="entry name" value="Lectin_gal-bd_dom"/>
</dbReference>
<dbReference type="SUPFAM" id="SSF51445">
    <property type="entry name" value="(Trans)glycosidases"/>
    <property type="match status" value="1"/>
</dbReference>
<dbReference type="InterPro" id="IPR008979">
    <property type="entry name" value="Galactose-bd-like_sf"/>
</dbReference>
<evidence type="ECO:0000256" key="2">
    <source>
        <dbReference type="ARBA" id="ARBA00009809"/>
    </source>
</evidence>
<evidence type="ECO:0000256" key="4">
    <source>
        <dbReference type="ARBA" id="ARBA00022729"/>
    </source>
</evidence>
<feature type="domain" description="SUEL-type lectin" evidence="9">
    <location>
        <begin position="695"/>
        <end position="780"/>
    </location>
</feature>
<dbReference type="Gene3D" id="2.60.120.740">
    <property type="match status" value="1"/>
</dbReference>
<keyword evidence="11" id="KW-1185">Reference proteome</keyword>